<name>A0A897MGI6_9EURY</name>
<dbReference type="AlphaFoldDB" id="A0A897MGI6"/>
<protein>
    <submittedName>
        <fullName evidence="1">Uncharacterized protein</fullName>
    </submittedName>
</protein>
<evidence type="ECO:0000313" key="1">
    <source>
        <dbReference type="EMBL" id="QSG01260.1"/>
    </source>
</evidence>
<reference evidence="1" key="1">
    <citation type="submission" date="2020-11" db="EMBL/GenBank/DDBJ databases">
        <title>Carbohydrate-dependent, anaerobic sulfur respiration: A novel catabolism in halophilic archaea.</title>
        <authorList>
            <person name="Sorokin D.Y."/>
            <person name="Messina E."/>
            <person name="Smedile F."/>
            <person name="La Cono V."/>
            <person name="Hallsworth J.E."/>
            <person name="Yakimov M.M."/>
        </authorList>
    </citation>
    <scope>NUCLEOTIDE SEQUENCE</scope>
    <source>
        <strain evidence="1">AArc-S</strain>
    </source>
</reference>
<proteinExistence type="predicted"/>
<organism evidence="1 2">
    <name type="scientific">Natranaeroarchaeum sulfidigenes</name>
    <dbReference type="NCBI Taxonomy" id="2784880"/>
    <lineage>
        <taxon>Archaea</taxon>
        <taxon>Methanobacteriati</taxon>
        <taxon>Methanobacteriota</taxon>
        <taxon>Stenosarchaea group</taxon>
        <taxon>Halobacteria</taxon>
        <taxon>Halobacteriales</taxon>
        <taxon>Natronoarchaeaceae</taxon>
        <taxon>Natranaeroarchaeum</taxon>
    </lineage>
</organism>
<gene>
    <name evidence="1" type="ORF">AArcS_0018</name>
</gene>
<accession>A0A897MGI6</accession>
<dbReference type="Proteomes" id="UP000663586">
    <property type="component" value="Chromosome"/>
</dbReference>
<dbReference type="KEGG" id="hara:AArcS_0018"/>
<evidence type="ECO:0000313" key="2">
    <source>
        <dbReference type="Proteomes" id="UP000663586"/>
    </source>
</evidence>
<keyword evidence="2" id="KW-1185">Reference proteome</keyword>
<dbReference type="EMBL" id="CP064786">
    <property type="protein sequence ID" value="QSG01260.1"/>
    <property type="molecule type" value="Genomic_DNA"/>
</dbReference>
<sequence length="90" mass="10727">MFCANHRRIHERYSARLACQTRYCQKSITYPTRSRRCARRVRPHSQALSRYVRDNNRFIARVRDRIVQPATKCRIAYVFSSAQKISTSHP</sequence>